<dbReference type="EMBL" id="CP025958">
    <property type="protein sequence ID" value="AWM41462.1"/>
    <property type="molecule type" value="Genomic_DNA"/>
</dbReference>
<dbReference type="InterPro" id="IPR036227">
    <property type="entry name" value="Ribosomal_uL15/eL18_sf"/>
</dbReference>
<evidence type="ECO:0000259" key="6">
    <source>
        <dbReference type="Pfam" id="PF00828"/>
    </source>
</evidence>
<accession>A0A2Z3HAP2</accession>
<evidence type="ECO:0000256" key="2">
    <source>
        <dbReference type="ARBA" id="ARBA00022980"/>
    </source>
</evidence>
<comment type="function">
    <text evidence="4">Binds to the 23S rRNA.</text>
</comment>
<dbReference type="SUPFAM" id="SSF52080">
    <property type="entry name" value="Ribosomal proteins L15p and L18e"/>
    <property type="match status" value="1"/>
</dbReference>
<dbReference type="PANTHER" id="PTHR12934:SF11">
    <property type="entry name" value="LARGE RIBOSOMAL SUBUNIT PROTEIN UL15M"/>
    <property type="match status" value="1"/>
</dbReference>
<keyword evidence="4" id="KW-0699">rRNA-binding</keyword>
<dbReference type="GO" id="GO:0003735">
    <property type="term" value="F:structural constituent of ribosome"/>
    <property type="evidence" value="ECO:0007669"/>
    <property type="project" value="InterPro"/>
</dbReference>
<dbReference type="KEGG" id="gog:C1280_33650"/>
<dbReference type="InterPro" id="IPR030878">
    <property type="entry name" value="Ribosomal_uL15"/>
</dbReference>
<dbReference type="AlphaFoldDB" id="A0A2Z3HAP2"/>
<evidence type="ECO:0000313" key="8">
    <source>
        <dbReference type="Proteomes" id="UP000245802"/>
    </source>
</evidence>
<evidence type="ECO:0000313" key="7">
    <source>
        <dbReference type="EMBL" id="AWM41462.1"/>
    </source>
</evidence>
<evidence type="ECO:0000256" key="1">
    <source>
        <dbReference type="ARBA" id="ARBA00007320"/>
    </source>
</evidence>
<comment type="similarity">
    <text evidence="1 4">Belongs to the universal ribosomal protein uL15 family.</text>
</comment>
<evidence type="ECO:0000256" key="4">
    <source>
        <dbReference type="HAMAP-Rule" id="MF_01341"/>
    </source>
</evidence>
<dbReference type="Proteomes" id="UP000245802">
    <property type="component" value="Chromosome"/>
</dbReference>
<dbReference type="NCBIfam" id="TIGR01071">
    <property type="entry name" value="rplO_bact"/>
    <property type="match status" value="1"/>
</dbReference>
<dbReference type="InterPro" id="IPR021131">
    <property type="entry name" value="Ribosomal_uL15/eL18"/>
</dbReference>
<dbReference type="GO" id="GO:0019843">
    <property type="term" value="F:rRNA binding"/>
    <property type="evidence" value="ECO:0007669"/>
    <property type="project" value="UniProtKB-UniRule"/>
</dbReference>
<proteinExistence type="inferred from homology"/>
<dbReference type="InterPro" id="IPR005749">
    <property type="entry name" value="Ribosomal_uL15_bac-type"/>
</dbReference>
<keyword evidence="3 4" id="KW-0687">Ribonucleoprotein</keyword>
<protein>
    <recommendedName>
        <fullName evidence="4">Large ribosomal subunit protein uL15</fullName>
    </recommendedName>
</protein>
<evidence type="ECO:0000256" key="5">
    <source>
        <dbReference type="SAM" id="MobiDB-lite"/>
    </source>
</evidence>
<dbReference type="RefSeq" id="WP_010043934.1">
    <property type="nucleotide sequence ID" value="NZ_CP025958.1"/>
</dbReference>
<dbReference type="HAMAP" id="MF_01341">
    <property type="entry name" value="Ribosomal_uL15"/>
    <property type="match status" value="1"/>
</dbReference>
<sequence length="180" mass="19073">MDLSTVCSPGIQKRRLKRRVGRGIGSGHGKTCGLGHKGQYASAGARLPSGLFEGGQMPLYRRFPKRGFSHATWDKTAAVVNVGDLEAFDANSTVDVAALKGRRLVVGTFDHLRILGEGADKLTKKLTVRADHFSAAAKAAIEKAGGTCDLIPAPKKPVRNKMGSKKKALEAAKAAKKPKA</sequence>
<comment type="subunit">
    <text evidence="4">Part of the 50S ribosomal subunit.</text>
</comment>
<dbReference type="OrthoDB" id="9810293at2"/>
<dbReference type="GO" id="GO:0022625">
    <property type="term" value="C:cytosolic large ribosomal subunit"/>
    <property type="evidence" value="ECO:0007669"/>
    <property type="project" value="TreeGrafter"/>
</dbReference>
<dbReference type="PANTHER" id="PTHR12934">
    <property type="entry name" value="50S RIBOSOMAL PROTEIN L15"/>
    <property type="match status" value="1"/>
</dbReference>
<keyword evidence="4" id="KW-0694">RNA-binding</keyword>
<reference evidence="7 8" key="1">
    <citation type="submission" date="2018-01" db="EMBL/GenBank/DDBJ databases">
        <title>G. obscuriglobus.</title>
        <authorList>
            <person name="Franke J."/>
            <person name="Blomberg W."/>
            <person name="Selmecki A."/>
        </authorList>
    </citation>
    <scope>NUCLEOTIDE SEQUENCE [LARGE SCALE GENOMIC DNA]</scope>
    <source>
        <strain evidence="7 8">DSM 5831</strain>
    </source>
</reference>
<evidence type="ECO:0000256" key="3">
    <source>
        <dbReference type="ARBA" id="ARBA00023274"/>
    </source>
</evidence>
<dbReference type="GO" id="GO:0006412">
    <property type="term" value="P:translation"/>
    <property type="evidence" value="ECO:0007669"/>
    <property type="project" value="UniProtKB-UniRule"/>
</dbReference>
<gene>
    <name evidence="4" type="primary">rplO</name>
    <name evidence="7" type="ORF">C1280_33650</name>
</gene>
<organism evidence="7 8">
    <name type="scientific">Gemmata obscuriglobus</name>
    <dbReference type="NCBI Taxonomy" id="114"/>
    <lineage>
        <taxon>Bacteria</taxon>
        <taxon>Pseudomonadati</taxon>
        <taxon>Planctomycetota</taxon>
        <taxon>Planctomycetia</taxon>
        <taxon>Gemmatales</taxon>
        <taxon>Gemmataceae</taxon>
        <taxon>Gemmata</taxon>
    </lineage>
</organism>
<dbReference type="Pfam" id="PF00828">
    <property type="entry name" value="Ribosomal_L27A"/>
    <property type="match status" value="1"/>
</dbReference>
<feature type="domain" description="Large ribosomal subunit protein uL15/eL18" evidence="6">
    <location>
        <begin position="79"/>
        <end position="148"/>
    </location>
</feature>
<keyword evidence="8" id="KW-1185">Reference proteome</keyword>
<feature type="compositionally biased region" description="Basic residues" evidence="5">
    <location>
        <begin position="156"/>
        <end position="166"/>
    </location>
</feature>
<keyword evidence="2 4" id="KW-0689">Ribosomal protein</keyword>
<dbReference type="Gene3D" id="3.100.10.10">
    <property type="match status" value="1"/>
</dbReference>
<feature type="region of interest" description="Disordered" evidence="5">
    <location>
        <begin position="152"/>
        <end position="180"/>
    </location>
</feature>
<name>A0A2Z3HAP2_9BACT</name>